<sequence>MQAADVSLNVTTTSFEYSQEESLSLNTPVKKSIIAMAMVLPLSLAACGNDDEEAENNQTTSSSAESSSSSATSSSKESSSSKPAEEDENDDEGNDQEPEPQGDEAAAGAGAGAAGGAAGADAMAQAQNPLGEGAQPQPPVEGGHAASPEDAAAIDGLVNGIYDSTNFRQFVTYIPDNTCQKVLQEQGSELNAADFNQIPEIPMAEVAGPEWNTVGVQSIDDLQVNGDQASAVVNVETGEGIDSSMMRFQRENGKWTFCAA</sequence>
<feature type="compositionally biased region" description="Low complexity" evidence="1">
    <location>
        <begin position="60"/>
        <end position="82"/>
    </location>
</feature>
<dbReference type="AlphaFoldDB" id="A0A0F6QXD0"/>
<dbReference type="KEGG" id="ccj:UL81_07625"/>
<name>A0A0F6QXD0_9CORY</name>
<evidence type="ECO:0000313" key="3">
    <source>
        <dbReference type="Proteomes" id="UP000033566"/>
    </source>
</evidence>
<feature type="compositionally biased region" description="Acidic residues" evidence="1">
    <location>
        <begin position="85"/>
        <end position="102"/>
    </location>
</feature>
<dbReference type="STRING" id="161896.UL81_07625"/>
<dbReference type="PATRIC" id="fig|161896.4.peg.1492"/>
<protein>
    <submittedName>
        <fullName evidence="2">Uncharacterized protein</fullName>
    </submittedName>
</protein>
<accession>A0A0F6QXD0</accession>
<feature type="compositionally biased region" description="Gly residues" evidence="1">
    <location>
        <begin position="109"/>
        <end position="118"/>
    </location>
</feature>
<gene>
    <name evidence="2" type="ORF">UL81_07625</name>
</gene>
<reference evidence="2 3" key="1">
    <citation type="journal article" date="2015" name="Genome Announc.">
        <title>Complete Genome Sequence of Corynebacterium camporealensis DSM 44610, Isolated from the Milk of a Manchega Sheep with Subclinical Mastitis.</title>
        <authorList>
            <person name="Ruckert C."/>
            <person name="Albersmeier A."/>
            <person name="Winkler A."/>
            <person name="Tauch A."/>
        </authorList>
    </citation>
    <scope>NUCLEOTIDE SEQUENCE [LARGE SCALE GENOMIC DNA]</scope>
    <source>
        <strain evidence="2 3">DSM 44610</strain>
    </source>
</reference>
<feature type="region of interest" description="Disordered" evidence="1">
    <location>
        <begin position="50"/>
        <end position="121"/>
    </location>
</feature>
<organism evidence="2 3">
    <name type="scientific">Corynebacterium camporealensis</name>
    <dbReference type="NCBI Taxonomy" id="161896"/>
    <lineage>
        <taxon>Bacteria</taxon>
        <taxon>Bacillati</taxon>
        <taxon>Actinomycetota</taxon>
        <taxon>Actinomycetes</taxon>
        <taxon>Mycobacteriales</taxon>
        <taxon>Corynebacteriaceae</taxon>
        <taxon>Corynebacterium</taxon>
    </lineage>
</organism>
<dbReference type="EMBL" id="CP011311">
    <property type="protein sequence ID" value="AKE39480.1"/>
    <property type="molecule type" value="Genomic_DNA"/>
</dbReference>
<evidence type="ECO:0000256" key="1">
    <source>
        <dbReference type="SAM" id="MobiDB-lite"/>
    </source>
</evidence>
<dbReference type="RefSeq" id="WP_144407169.1">
    <property type="nucleotide sequence ID" value="NZ_CP011311.1"/>
</dbReference>
<dbReference type="Proteomes" id="UP000033566">
    <property type="component" value="Chromosome"/>
</dbReference>
<evidence type="ECO:0000313" key="2">
    <source>
        <dbReference type="EMBL" id="AKE39480.1"/>
    </source>
</evidence>
<proteinExistence type="predicted"/>
<dbReference type="HOGENOM" id="CLU_100910_0_0_11"/>
<dbReference type="OrthoDB" id="4426207at2"/>
<keyword evidence="3" id="KW-1185">Reference proteome</keyword>